<sequence>MNGGRLYPGEELAARGAVVVTFNYRLGPFGFLSTGEPSCRGNWGLLDQAEALRWVRRNAKVFGGDALSSLCLVGNSAGAASVLLHMVSPVTKGRIRMHFMISYWCEFSHEHSDLLLLLVFKYP</sequence>
<comment type="similarity">
    <text evidence="1">Belongs to the type-B carboxylesterase/lipase family.</text>
</comment>
<dbReference type="InterPro" id="IPR029058">
    <property type="entry name" value="AB_hydrolase_fold"/>
</dbReference>
<dbReference type="EMBL" id="KZ308629">
    <property type="protein sequence ID" value="KAG8232535.1"/>
    <property type="molecule type" value="Genomic_DNA"/>
</dbReference>
<reference evidence="4" key="1">
    <citation type="submission" date="2013-04" db="EMBL/GenBank/DDBJ databases">
        <authorList>
            <person name="Qu J."/>
            <person name="Murali S.C."/>
            <person name="Bandaranaike D."/>
            <person name="Bellair M."/>
            <person name="Blankenburg K."/>
            <person name="Chao H."/>
            <person name="Dinh H."/>
            <person name="Doddapaneni H."/>
            <person name="Downs B."/>
            <person name="Dugan-Rocha S."/>
            <person name="Elkadiri S."/>
            <person name="Gnanaolivu R.D."/>
            <person name="Hernandez B."/>
            <person name="Javaid M."/>
            <person name="Jayaseelan J.C."/>
            <person name="Lee S."/>
            <person name="Li M."/>
            <person name="Ming W."/>
            <person name="Munidasa M."/>
            <person name="Muniz J."/>
            <person name="Nguyen L."/>
            <person name="Ongeri F."/>
            <person name="Osuji N."/>
            <person name="Pu L.-L."/>
            <person name="Puazo M."/>
            <person name="Qu C."/>
            <person name="Quiroz J."/>
            <person name="Raj R."/>
            <person name="Weissenberger G."/>
            <person name="Xin Y."/>
            <person name="Zou X."/>
            <person name="Han Y."/>
            <person name="Richards S."/>
            <person name="Worley K."/>
            <person name="Muzny D."/>
            <person name="Gibbs R."/>
        </authorList>
    </citation>
    <scope>NUCLEOTIDE SEQUENCE</scope>
    <source>
        <strain evidence="4">Sampled in the wild</strain>
    </source>
</reference>
<evidence type="ECO:0000313" key="4">
    <source>
        <dbReference type="EMBL" id="KAG8232535.1"/>
    </source>
</evidence>
<dbReference type="SUPFAM" id="SSF53474">
    <property type="entry name" value="alpha/beta-Hydrolases"/>
    <property type="match status" value="1"/>
</dbReference>
<evidence type="ECO:0000256" key="1">
    <source>
        <dbReference type="ARBA" id="ARBA00005964"/>
    </source>
</evidence>
<accession>A0A8K0P1Q4</accession>
<keyword evidence="5" id="KW-1185">Reference proteome</keyword>
<dbReference type="AlphaFoldDB" id="A0A8K0P1Q4"/>
<dbReference type="InterPro" id="IPR002018">
    <property type="entry name" value="CarbesteraseB"/>
</dbReference>
<evidence type="ECO:0000313" key="5">
    <source>
        <dbReference type="Proteomes" id="UP000792457"/>
    </source>
</evidence>
<organism evidence="4 5">
    <name type="scientific">Ladona fulva</name>
    <name type="common">Scarce chaser dragonfly</name>
    <name type="synonym">Libellula fulva</name>
    <dbReference type="NCBI Taxonomy" id="123851"/>
    <lineage>
        <taxon>Eukaryota</taxon>
        <taxon>Metazoa</taxon>
        <taxon>Ecdysozoa</taxon>
        <taxon>Arthropoda</taxon>
        <taxon>Hexapoda</taxon>
        <taxon>Insecta</taxon>
        <taxon>Pterygota</taxon>
        <taxon>Palaeoptera</taxon>
        <taxon>Odonata</taxon>
        <taxon>Epiprocta</taxon>
        <taxon>Anisoptera</taxon>
        <taxon>Libelluloidea</taxon>
        <taxon>Libellulidae</taxon>
        <taxon>Ladona</taxon>
    </lineage>
</organism>
<feature type="domain" description="Carboxylesterase type B" evidence="3">
    <location>
        <begin position="3"/>
        <end position="96"/>
    </location>
</feature>
<dbReference type="Proteomes" id="UP000792457">
    <property type="component" value="Unassembled WGS sequence"/>
</dbReference>
<proteinExistence type="inferred from homology"/>
<dbReference type="Pfam" id="PF00135">
    <property type="entry name" value="COesterase"/>
    <property type="match status" value="1"/>
</dbReference>
<keyword evidence="2" id="KW-0325">Glycoprotein</keyword>
<dbReference type="InterPro" id="IPR051093">
    <property type="entry name" value="Neuroligin/BSAL"/>
</dbReference>
<name>A0A8K0P1Q4_LADFU</name>
<evidence type="ECO:0000259" key="3">
    <source>
        <dbReference type="Pfam" id="PF00135"/>
    </source>
</evidence>
<evidence type="ECO:0000256" key="2">
    <source>
        <dbReference type="ARBA" id="ARBA00023180"/>
    </source>
</evidence>
<dbReference type="PANTHER" id="PTHR43903">
    <property type="entry name" value="NEUROLIGIN"/>
    <property type="match status" value="1"/>
</dbReference>
<reference evidence="4" key="2">
    <citation type="submission" date="2017-10" db="EMBL/GenBank/DDBJ databases">
        <title>Ladona fulva Genome sequencing and assembly.</title>
        <authorList>
            <person name="Murali S."/>
            <person name="Richards S."/>
            <person name="Bandaranaike D."/>
            <person name="Bellair M."/>
            <person name="Blankenburg K."/>
            <person name="Chao H."/>
            <person name="Dinh H."/>
            <person name="Doddapaneni H."/>
            <person name="Dugan-Rocha S."/>
            <person name="Elkadiri S."/>
            <person name="Gnanaolivu R."/>
            <person name="Hernandez B."/>
            <person name="Skinner E."/>
            <person name="Javaid M."/>
            <person name="Lee S."/>
            <person name="Li M."/>
            <person name="Ming W."/>
            <person name="Munidasa M."/>
            <person name="Muniz J."/>
            <person name="Nguyen L."/>
            <person name="Hughes D."/>
            <person name="Osuji N."/>
            <person name="Pu L.-L."/>
            <person name="Puazo M."/>
            <person name="Qu C."/>
            <person name="Quiroz J."/>
            <person name="Raj R."/>
            <person name="Weissenberger G."/>
            <person name="Xin Y."/>
            <person name="Zou X."/>
            <person name="Han Y."/>
            <person name="Worley K."/>
            <person name="Muzny D."/>
            <person name="Gibbs R."/>
        </authorList>
    </citation>
    <scope>NUCLEOTIDE SEQUENCE</scope>
    <source>
        <strain evidence="4">Sampled in the wild</strain>
    </source>
</reference>
<dbReference type="OrthoDB" id="6846267at2759"/>
<protein>
    <recommendedName>
        <fullName evidence="3">Carboxylesterase type B domain-containing protein</fullName>
    </recommendedName>
</protein>
<dbReference type="Gene3D" id="3.40.50.1820">
    <property type="entry name" value="alpha/beta hydrolase"/>
    <property type="match status" value="1"/>
</dbReference>
<comment type="caution">
    <text evidence="4">The sequence shown here is derived from an EMBL/GenBank/DDBJ whole genome shotgun (WGS) entry which is preliminary data.</text>
</comment>
<gene>
    <name evidence="4" type="ORF">J437_LFUL012885</name>
</gene>